<evidence type="ECO:0000313" key="2">
    <source>
        <dbReference type="EMBL" id="CAB3991121.1"/>
    </source>
</evidence>
<proteinExistence type="predicted"/>
<protein>
    <submittedName>
        <fullName evidence="2">28 kDa heat- and acid-stable phospho -like isoform X1</fullName>
    </submittedName>
</protein>
<dbReference type="InterPro" id="IPR039876">
    <property type="entry name" value="HAP28"/>
</dbReference>
<dbReference type="Pfam" id="PF10252">
    <property type="entry name" value="PP28"/>
    <property type="match status" value="1"/>
</dbReference>
<dbReference type="Proteomes" id="UP001152795">
    <property type="component" value="Unassembled WGS sequence"/>
</dbReference>
<dbReference type="AlphaFoldDB" id="A0A7D9HV11"/>
<dbReference type="OrthoDB" id="21120at2759"/>
<organism evidence="2 3">
    <name type="scientific">Paramuricea clavata</name>
    <name type="common">Red gorgonian</name>
    <name type="synonym">Violescent sea-whip</name>
    <dbReference type="NCBI Taxonomy" id="317549"/>
    <lineage>
        <taxon>Eukaryota</taxon>
        <taxon>Metazoa</taxon>
        <taxon>Cnidaria</taxon>
        <taxon>Anthozoa</taxon>
        <taxon>Octocorallia</taxon>
        <taxon>Malacalcyonacea</taxon>
        <taxon>Plexauridae</taxon>
        <taxon>Paramuricea</taxon>
    </lineage>
</organism>
<dbReference type="EMBL" id="CACRXK020001791">
    <property type="protein sequence ID" value="CAB3991121.1"/>
    <property type="molecule type" value="Genomic_DNA"/>
</dbReference>
<feature type="region of interest" description="Disordered" evidence="1">
    <location>
        <begin position="105"/>
        <end position="124"/>
    </location>
</feature>
<feature type="compositionally biased region" description="Basic and acidic residues" evidence="1">
    <location>
        <begin position="61"/>
        <end position="71"/>
    </location>
</feature>
<name>A0A7D9HV11_PARCT</name>
<sequence length="124" mass="14364">MLKLTLSFSTKIMHSPSNVILFQKVRKPKGVDGLIEINNPNRNQKATKKVTDLDTNTEATLSRREREELEKQQAQQRYQKLHAEGKTEQAQRDLARLAIIRKQREEAARKKEEVKKAQEKGKAK</sequence>
<dbReference type="PANTHER" id="PTHR22055">
    <property type="entry name" value="28 KDA HEAT- AND ACID-STABLE PHOSPHOPROTEIN PDGF-ASSOCIATED PROTEIN"/>
    <property type="match status" value="1"/>
</dbReference>
<keyword evidence="3" id="KW-1185">Reference proteome</keyword>
<reference evidence="2" key="1">
    <citation type="submission" date="2020-04" db="EMBL/GenBank/DDBJ databases">
        <authorList>
            <person name="Alioto T."/>
            <person name="Alioto T."/>
            <person name="Gomez Garrido J."/>
        </authorList>
    </citation>
    <scope>NUCLEOTIDE SEQUENCE</scope>
    <source>
        <strain evidence="2">A484AB</strain>
    </source>
</reference>
<accession>A0A7D9HV11</accession>
<feature type="region of interest" description="Disordered" evidence="1">
    <location>
        <begin position="34"/>
        <end position="92"/>
    </location>
</feature>
<feature type="compositionally biased region" description="Basic and acidic residues" evidence="1">
    <location>
        <begin position="81"/>
        <end position="92"/>
    </location>
</feature>
<evidence type="ECO:0000256" key="1">
    <source>
        <dbReference type="SAM" id="MobiDB-lite"/>
    </source>
</evidence>
<gene>
    <name evidence="2" type="ORF">PACLA_8A025275</name>
</gene>
<comment type="caution">
    <text evidence="2">The sequence shown here is derived from an EMBL/GenBank/DDBJ whole genome shotgun (WGS) entry which is preliminary data.</text>
</comment>
<evidence type="ECO:0000313" key="3">
    <source>
        <dbReference type="Proteomes" id="UP001152795"/>
    </source>
</evidence>
<dbReference type="InterPro" id="IPR019380">
    <property type="entry name" value="Casein_kinase_sb_PP28"/>
</dbReference>